<dbReference type="PANTHER" id="PTHR21377">
    <property type="entry name" value="PROTEIN FAM210B, MITOCHONDRIAL"/>
    <property type="match status" value="1"/>
</dbReference>
<accession>A0A4E0R0I1</accession>
<keyword evidence="2" id="KW-0812">Transmembrane</keyword>
<sequence>MSAIGFGLSNFFRRSFTRVQSPVSFISGIHSNLICIDLPQRSLCTISSSCRNLLVHHKPVRPVHLQSSTLSQPEENKKETEIKAKKSSLIQRFKESYAIYGKLVIVIHGLTSCVWFGSAYLVASTGINLLDLLEAAHFPDWVCRPLRMGGGVVNTWATTLILYKLIAPIRYGATLILTRYAVHYLRAKGKVPQIAERDRLRNLARESAQISRERLKIRLSKGRTKVISMSKKAMRGHKKD</sequence>
<evidence type="ECO:0000256" key="1">
    <source>
        <dbReference type="ARBA" id="ARBA00004167"/>
    </source>
</evidence>
<dbReference type="Proteomes" id="UP000230066">
    <property type="component" value="Unassembled WGS sequence"/>
</dbReference>
<proteinExistence type="predicted"/>
<protein>
    <recommendedName>
        <fullName evidence="6">DUF1279 domain-containing protein</fullName>
    </recommendedName>
</protein>
<comment type="subcellular location">
    <subcellularLocation>
        <location evidence="1">Membrane</location>
        <topology evidence="1">Single-pass membrane protein</topology>
    </subcellularLocation>
</comment>
<evidence type="ECO:0000256" key="4">
    <source>
        <dbReference type="ARBA" id="ARBA00023054"/>
    </source>
</evidence>
<evidence type="ECO:0000256" key="3">
    <source>
        <dbReference type="ARBA" id="ARBA00022989"/>
    </source>
</evidence>
<reference evidence="7" key="1">
    <citation type="submission" date="2019-03" db="EMBL/GenBank/DDBJ databases">
        <title>Improved annotation for the trematode Fasciola hepatica.</title>
        <authorList>
            <person name="Choi Y.-J."/>
            <person name="Martin J."/>
            <person name="Mitreva M."/>
        </authorList>
    </citation>
    <scope>NUCLEOTIDE SEQUENCE [LARGE SCALE GENOMIC DNA]</scope>
</reference>
<dbReference type="GO" id="GO:0005739">
    <property type="term" value="C:mitochondrion"/>
    <property type="evidence" value="ECO:0007669"/>
    <property type="project" value="TreeGrafter"/>
</dbReference>
<organism evidence="7 8">
    <name type="scientific">Fasciola hepatica</name>
    <name type="common">Liver fluke</name>
    <dbReference type="NCBI Taxonomy" id="6192"/>
    <lineage>
        <taxon>Eukaryota</taxon>
        <taxon>Metazoa</taxon>
        <taxon>Spiralia</taxon>
        <taxon>Lophotrochozoa</taxon>
        <taxon>Platyhelminthes</taxon>
        <taxon>Trematoda</taxon>
        <taxon>Digenea</taxon>
        <taxon>Plagiorchiida</taxon>
        <taxon>Echinostomata</taxon>
        <taxon>Echinostomatoidea</taxon>
        <taxon>Fasciolidae</taxon>
        <taxon>Fasciola</taxon>
    </lineage>
</organism>
<evidence type="ECO:0000256" key="5">
    <source>
        <dbReference type="ARBA" id="ARBA00023136"/>
    </source>
</evidence>
<evidence type="ECO:0000313" key="7">
    <source>
        <dbReference type="EMBL" id="THD21349.1"/>
    </source>
</evidence>
<name>A0A4E0R0I1_FASHE</name>
<dbReference type="GO" id="GO:0016020">
    <property type="term" value="C:membrane"/>
    <property type="evidence" value="ECO:0007669"/>
    <property type="project" value="UniProtKB-SubCell"/>
</dbReference>
<dbReference type="PANTHER" id="PTHR21377:SF1">
    <property type="entry name" value="PROTEIN FAM210A"/>
    <property type="match status" value="1"/>
</dbReference>
<dbReference type="Pfam" id="PF06916">
    <property type="entry name" value="FAM210A-B_dom"/>
    <property type="match status" value="1"/>
</dbReference>
<keyword evidence="4" id="KW-0175">Coiled coil</keyword>
<evidence type="ECO:0000256" key="2">
    <source>
        <dbReference type="ARBA" id="ARBA00022692"/>
    </source>
</evidence>
<dbReference type="EMBL" id="JXXN02003631">
    <property type="protein sequence ID" value="THD21349.1"/>
    <property type="molecule type" value="Genomic_DNA"/>
</dbReference>
<gene>
    <name evidence="7" type="ORF">D915_007983</name>
</gene>
<keyword evidence="3" id="KW-1133">Transmembrane helix</keyword>
<keyword evidence="5" id="KW-0472">Membrane</keyword>
<keyword evidence="8" id="KW-1185">Reference proteome</keyword>
<dbReference type="AlphaFoldDB" id="A0A4E0R0I1"/>
<evidence type="ECO:0000313" key="8">
    <source>
        <dbReference type="Proteomes" id="UP000230066"/>
    </source>
</evidence>
<dbReference type="InterPro" id="IPR009688">
    <property type="entry name" value="FAM210A/B-like_dom"/>
</dbReference>
<feature type="domain" description="DUF1279" evidence="6">
    <location>
        <begin position="91"/>
        <end position="179"/>
    </location>
</feature>
<comment type="caution">
    <text evidence="7">The sequence shown here is derived from an EMBL/GenBank/DDBJ whole genome shotgun (WGS) entry which is preliminary data.</text>
</comment>
<dbReference type="InterPro" id="IPR045866">
    <property type="entry name" value="FAM210A/B-like"/>
</dbReference>
<evidence type="ECO:0000259" key="6">
    <source>
        <dbReference type="Pfam" id="PF06916"/>
    </source>
</evidence>